<name>G4CLB1_9NEIS</name>
<evidence type="ECO:0000256" key="3">
    <source>
        <dbReference type="ARBA" id="ARBA00022692"/>
    </source>
</evidence>
<evidence type="ECO:0000256" key="2">
    <source>
        <dbReference type="ARBA" id="ARBA00022475"/>
    </source>
</evidence>
<keyword evidence="3 6" id="KW-0812">Transmembrane</keyword>
<dbReference type="HOGENOM" id="CLU_018751_1_0_4"/>
<dbReference type="PANTHER" id="PTHR43478:SF1">
    <property type="entry name" value="NA+_H+ ANTIPORTER NHAC-LIKE C-TERMINAL DOMAIN-CONTAINING PROTEIN"/>
    <property type="match status" value="1"/>
</dbReference>
<dbReference type="EMBL" id="AGAY01000084">
    <property type="protein sequence ID" value="EGY51385.1"/>
    <property type="molecule type" value="Genomic_DNA"/>
</dbReference>
<dbReference type="GO" id="GO:0005886">
    <property type="term" value="C:plasma membrane"/>
    <property type="evidence" value="ECO:0007669"/>
    <property type="project" value="UniProtKB-SubCell"/>
</dbReference>
<feature type="transmembrane region" description="Helical" evidence="6">
    <location>
        <begin position="289"/>
        <end position="305"/>
    </location>
</feature>
<dbReference type="Proteomes" id="UP000003019">
    <property type="component" value="Unassembled WGS sequence"/>
</dbReference>
<evidence type="ECO:0000256" key="5">
    <source>
        <dbReference type="ARBA" id="ARBA00023136"/>
    </source>
</evidence>
<sequence length="490" mass="53119">MWFIPKSHPEINNRVLLISMVLVAVALWLGNGYSVTLADGKTAYGVFSLLPIACVLGFALVSRRTLEPLFFGAMVGLMLINPNPKVLIESLMASSLKVMAGPVMGWILLLCVLMGGLIMWLQKSGATEAFSRLIGRVARTRSHSLIAAWLLGLLIFIDDYLSSLTVGATMRRLTDRLGVSRAMLSYVADATAAPVCLLVPISTWGIYLAGLLESNHVAEAGGGMAYYMQVIPYVLYAWVAILVVPLVAFNILKPGAAMRQAEARAAERRDQGLAEQAPVEESYGGRSHIMYFLLPIVVLVLGTWWFGDTLLGAMAAVLFTAALYRFLQLAGLPQLFNDFMEGMLSMVTPVAIIFAAFVLQDVNEQLGLAPWLIENVKPYLNAQWLPVITFVLLSALTFTTGSFWGIYAIAFPIIVPLAVALDANLPLTLGALISAGGFGSQACFFGDSTVLSARSCEITPMEHALTQWRYAWVSALIAAVLFALGGWLWG</sequence>
<evidence type="ECO:0000256" key="1">
    <source>
        <dbReference type="ARBA" id="ARBA00004651"/>
    </source>
</evidence>
<feature type="transmembrane region" description="Helical" evidence="6">
    <location>
        <begin position="339"/>
        <end position="359"/>
    </location>
</feature>
<feature type="transmembrane region" description="Helical" evidence="6">
    <location>
        <begin position="142"/>
        <end position="161"/>
    </location>
</feature>
<keyword evidence="5 6" id="KW-0472">Membrane</keyword>
<keyword evidence="9" id="KW-1185">Reference proteome</keyword>
<comment type="caution">
    <text evidence="8">The sequence shown here is derived from an EMBL/GenBank/DDBJ whole genome shotgun (WGS) entry which is preliminary data.</text>
</comment>
<dbReference type="OrthoDB" id="9762978at2"/>
<keyword evidence="4 6" id="KW-1133">Transmembrane helix</keyword>
<protein>
    <submittedName>
        <fullName evidence="8">NhaC family sodium:proton (Na+:H+) antiporter</fullName>
    </submittedName>
</protein>
<feature type="transmembrane region" description="Helical" evidence="6">
    <location>
        <begin position="470"/>
        <end position="489"/>
    </location>
</feature>
<evidence type="ECO:0000313" key="9">
    <source>
        <dbReference type="Proteomes" id="UP000003019"/>
    </source>
</evidence>
<dbReference type="PANTHER" id="PTHR43478">
    <property type="entry name" value="NA+/H+ ANTIPORTER-RELATED"/>
    <property type="match status" value="1"/>
</dbReference>
<proteinExistence type="predicted"/>
<evidence type="ECO:0000313" key="8">
    <source>
        <dbReference type="EMBL" id="EGY51385.1"/>
    </source>
</evidence>
<feature type="transmembrane region" description="Helical" evidence="6">
    <location>
        <begin position="311"/>
        <end position="327"/>
    </location>
</feature>
<evidence type="ECO:0000256" key="4">
    <source>
        <dbReference type="ARBA" id="ARBA00022989"/>
    </source>
</evidence>
<feature type="transmembrane region" description="Helical" evidence="6">
    <location>
        <begin position="379"/>
        <end position="396"/>
    </location>
</feature>
<dbReference type="RefSeq" id="WP_009120087.1">
    <property type="nucleotide sequence ID" value="NZ_JH164926.1"/>
</dbReference>
<dbReference type="AlphaFoldDB" id="G4CLB1"/>
<feature type="transmembrane region" description="Helical" evidence="6">
    <location>
        <begin position="230"/>
        <end position="252"/>
    </location>
</feature>
<accession>G4CLB1</accession>
<reference evidence="8 9" key="1">
    <citation type="submission" date="2011-05" db="EMBL/GenBank/DDBJ databases">
        <authorList>
            <person name="Muzny D."/>
            <person name="Qin X."/>
            <person name="Deng J."/>
            <person name="Jiang H."/>
            <person name="Liu Y."/>
            <person name="Qu J."/>
            <person name="Song X.-Z."/>
            <person name="Zhang L."/>
            <person name="Thornton R."/>
            <person name="Coyle M."/>
            <person name="Francisco L."/>
            <person name="Jackson L."/>
            <person name="Javaid M."/>
            <person name="Korchina V."/>
            <person name="Kovar C."/>
            <person name="Mata R."/>
            <person name="Mathew T."/>
            <person name="Ngo R."/>
            <person name="Nguyen L."/>
            <person name="Nguyen N."/>
            <person name="Okwuonu G."/>
            <person name="Ongeri F."/>
            <person name="Pham C."/>
            <person name="Simmons D."/>
            <person name="Wilczek-Boney K."/>
            <person name="Hale W."/>
            <person name="Jakkamsetti A."/>
            <person name="Pham P."/>
            <person name="Ruth R."/>
            <person name="San Lucas F."/>
            <person name="Warren J."/>
            <person name="Zhang J."/>
            <person name="Zhao Z."/>
            <person name="Zhou C."/>
            <person name="Zhu D."/>
            <person name="Lee S."/>
            <person name="Bess C."/>
            <person name="Blankenburg K."/>
            <person name="Forbes L."/>
            <person name="Fu Q."/>
            <person name="Gubbala S."/>
            <person name="Hirani K."/>
            <person name="Jayaseelan J.C."/>
            <person name="Lara F."/>
            <person name="Munidasa M."/>
            <person name="Palculict T."/>
            <person name="Patil S."/>
            <person name="Pu L.-L."/>
            <person name="Saada N."/>
            <person name="Tang L."/>
            <person name="Weissenberger G."/>
            <person name="Zhu Y."/>
            <person name="Hemphill L."/>
            <person name="Shang Y."/>
            <person name="Youmans B."/>
            <person name="Ayvaz T."/>
            <person name="Ross M."/>
            <person name="Santibanez J."/>
            <person name="Aqrawi P."/>
            <person name="Gross S."/>
            <person name="Joshi V."/>
            <person name="Fowler G."/>
            <person name="Nazareth L."/>
            <person name="Reid J."/>
            <person name="Worley K."/>
            <person name="Petrosino J."/>
            <person name="Highlander S."/>
            <person name="Gibbs R."/>
        </authorList>
    </citation>
    <scope>NUCLEOTIDE SEQUENCE [LARGE SCALE GENOMIC DNA]</scope>
    <source>
        <strain evidence="8 9">871</strain>
    </source>
</reference>
<comment type="subcellular location">
    <subcellularLocation>
        <location evidence="1">Cell membrane</location>
        <topology evidence="1">Multi-pass membrane protein</topology>
    </subcellularLocation>
</comment>
<dbReference type="InterPro" id="IPR018461">
    <property type="entry name" value="Na/H_Antiport_NhaC-like_C"/>
</dbReference>
<evidence type="ECO:0000256" key="6">
    <source>
        <dbReference type="SAM" id="Phobius"/>
    </source>
</evidence>
<gene>
    <name evidence="8" type="primary">nhaC3</name>
    <name evidence="8" type="ORF">HMPREF9371_2402</name>
</gene>
<evidence type="ECO:0000259" key="7">
    <source>
        <dbReference type="Pfam" id="PF03553"/>
    </source>
</evidence>
<dbReference type="Pfam" id="PF03553">
    <property type="entry name" value="Na_H_antiporter"/>
    <property type="match status" value="1"/>
</dbReference>
<dbReference type="PATRIC" id="fig|1032488.3.peg.2264"/>
<feature type="domain" description="Na+/H+ antiporter NhaC-like C-terminal" evidence="7">
    <location>
        <begin position="195"/>
        <end position="487"/>
    </location>
</feature>
<feature type="transmembrane region" description="Helical" evidence="6">
    <location>
        <begin position="42"/>
        <end position="61"/>
    </location>
</feature>
<feature type="transmembrane region" description="Helical" evidence="6">
    <location>
        <begin position="12"/>
        <end position="30"/>
    </location>
</feature>
<keyword evidence="2" id="KW-1003">Cell membrane</keyword>
<organism evidence="8 9">
    <name type="scientific">Neisseria shayeganii 871</name>
    <dbReference type="NCBI Taxonomy" id="1032488"/>
    <lineage>
        <taxon>Bacteria</taxon>
        <taxon>Pseudomonadati</taxon>
        <taxon>Pseudomonadota</taxon>
        <taxon>Betaproteobacteria</taxon>
        <taxon>Neisseriales</taxon>
        <taxon>Neisseriaceae</taxon>
        <taxon>Neisseria</taxon>
    </lineage>
</organism>
<dbReference type="STRING" id="1032488.HMPREF9371_2402"/>
<feature type="transmembrane region" description="Helical" evidence="6">
    <location>
        <begin position="103"/>
        <end position="122"/>
    </location>
</feature>